<dbReference type="Proteomes" id="UP000693941">
    <property type="component" value="Chromosome"/>
</dbReference>
<sequence length="84" mass="9584">MKRVVREYLSSSPFDYVDLVINDVNTTGSIIIGIYSNRDYKIGEAIYDNYGKLMGGYIGTSGYISSSLDKTLRRVLRHYGYIRT</sequence>
<name>A0A8F5BX53_9CREN</name>
<evidence type="ECO:0000313" key="1">
    <source>
        <dbReference type="EMBL" id="QXJ32994.1"/>
    </source>
</evidence>
<dbReference type="AlphaFoldDB" id="A0A8F5BX53"/>
<gene>
    <name evidence="1" type="ORF">J5U21_02654</name>
</gene>
<accession>A0A8F5BX53</accession>
<organism evidence="1 2">
    <name type="scientific">Saccharolobus shibatae</name>
    <dbReference type="NCBI Taxonomy" id="2286"/>
    <lineage>
        <taxon>Archaea</taxon>
        <taxon>Thermoproteota</taxon>
        <taxon>Thermoprotei</taxon>
        <taxon>Sulfolobales</taxon>
        <taxon>Sulfolobaceae</taxon>
        <taxon>Saccharolobus</taxon>
    </lineage>
</organism>
<dbReference type="EMBL" id="CP077715">
    <property type="protein sequence ID" value="QXJ32994.1"/>
    <property type="molecule type" value="Genomic_DNA"/>
</dbReference>
<reference evidence="1" key="1">
    <citation type="journal article" date="2021" name="Environ. Microbiol.">
        <title>New insights into the diversity and evolution of the archaeal mobilome from three complete genomes of Saccharolobus shibatae.</title>
        <authorList>
            <person name="Medvedeva S."/>
            <person name="Brandt D."/>
            <person name="Cvirkaite-Krupovic V."/>
            <person name="Liu Y."/>
            <person name="Severinov K."/>
            <person name="Ishino S."/>
            <person name="Ishino Y."/>
            <person name="Prangishvili D."/>
            <person name="Kalinowski J."/>
            <person name="Krupovic M."/>
        </authorList>
    </citation>
    <scope>NUCLEOTIDE SEQUENCE</scope>
    <source>
        <strain evidence="1">BEU9</strain>
    </source>
</reference>
<evidence type="ECO:0000313" key="2">
    <source>
        <dbReference type="Proteomes" id="UP000693941"/>
    </source>
</evidence>
<protein>
    <submittedName>
        <fullName evidence="1">Uncharacterized protein</fullName>
    </submittedName>
</protein>
<dbReference type="RefSeq" id="WP_218260874.1">
    <property type="nucleotide sequence ID" value="NZ_CP077715.1"/>
</dbReference>
<dbReference type="GeneID" id="65561068"/>
<proteinExistence type="predicted"/>